<dbReference type="EMBL" id="KZ303870">
    <property type="protein sequence ID" value="PHZ07892.1"/>
    <property type="molecule type" value="Genomic_DNA"/>
</dbReference>
<dbReference type="PROSITE" id="PS00229">
    <property type="entry name" value="TAU_MAP_1"/>
    <property type="match status" value="4"/>
</dbReference>
<dbReference type="GeneID" id="35441488"/>
<evidence type="ECO:0000256" key="4">
    <source>
        <dbReference type="ARBA" id="ARBA00022737"/>
    </source>
</evidence>
<dbReference type="InterPro" id="IPR027324">
    <property type="entry name" value="MAP2/MAP4/Tau"/>
</dbReference>
<comment type="subcellular location">
    <subcellularLocation>
        <location evidence="1 6">Cytoplasm</location>
        <location evidence="1 6">Cytoskeleton</location>
    </subcellularLocation>
</comment>
<dbReference type="PANTHER" id="PTHR11501:SF18">
    <property type="entry name" value="MICROTUBULE-ASSOCIATED PROTEIN"/>
    <property type="match status" value="1"/>
</dbReference>
<dbReference type="GO" id="GO:0000226">
    <property type="term" value="P:microtubule cytoskeleton organization"/>
    <property type="evidence" value="ECO:0007669"/>
    <property type="project" value="TreeGrafter"/>
</dbReference>
<organism evidence="8 9">
    <name type="scientific">Rhizopus microsporus ATCC 52813</name>
    <dbReference type="NCBI Taxonomy" id="1340429"/>
    <lineage>
        <taxon>Eukaryota</taxon>
        <taxon>Fungi</taxon>
        <taxon>Fungi incertae sedis</taxon>
        <taxon>Mucoromycota</taxon>
        <taxon>Mucoromycotina</taxon>
        <taxon>Mucoromycetes</taxon>
        <taxon>Mucorales</taxon>
        <taxon>Mucorineae</taxon>
        <taxon>Rhizopodaceae</taxon>
        <taxon>Rhizopus</taxon>
    </lineage>
</organism>
<feature type="compositionally biased region" description="Basic and acidic residues" evidence="7">
    <location>
        <begin position="175"/>
        <end position="184"/>
    </location>
</feature>
<evidence type="ECO:0000256" key="5">
    <source>
        <dbReference type="ARBA" id="ARBA00023212"/>
    </source>
</evidence>
<evidence type="ECO:0000313" key="8">
    <source>
        <dbReference type="EMBL" id="PHZ07892.1"/>
    </source>
</evidence>
<proteinExistence type="predicted"/>
<dbReference type="Pfam" id="PF00418">
    <property type="entry name" value="Tubulin-binding"/>
    <property type="match status" value="4"/>
</dbReference>
<reference evidence="8 9" key="1">
    <citation type="journal article" date="2016" name="Proc. Natl. Acad. Sci. U.S.A.">
        <title>Lipid metabolic changes in an early divergent fungus govern the establishment of a mutualistic symbiosis with endobacteria.</title>
        <authorList>
            <person name="Lastovetsky O.A."/>
            <person name="Gaspar M.L."/>
            <person name="Mondo S.J."/>
            <person name="LaButti K.M."/>
            <person name="Sandor L."/>
            <person name="Grigoriev I.V."/>
            <person name="Henry S.A."/>
            <person name="Pawlowska T.E."/>
        </authorList>
    </citation>
    <scope>NUCLEOTIDE SEQUENCE [LARGE SCALE GENOMIC DNA]</scope>
    <source>
        <strain evidence="8 9">ATCC 52813</strain>
    </source>
</reference>
<dbReference type="PROSITE" id="PS51491">
    <property type="entry name" value="TAU_MAP_2"/>
    <property type="match status" value="4"/>
</dbReference>
<dbReference type="AlphaFoldDB" id="A0A2G4SGK7"/>
<accession>A0A2G4SGK7</accession>
<protein>
    <recommendedName>
        <fullName evidence="6">Microtubule-associated protein</fullName>
    </recommendedName>
</protein>
<name>A0A2G4SGK7_RHIZD</name>
<gene>
    <name evidence="8" type="ORF">RHIMIDRAFT_248274</name>
</gene>
<sequence>MDIKSHVKSKVGSLDNINHKPGGGDKRVFDEKVHVLKEKIVSKAKPKIGSLDNIKHKPGGGDKKIFDEKVHALKEKIVSKAKPKVGSLDNIEHKPGGGDKKVFDEKVHVLKEKIASKAKSKIGSLDNIKHKPGGGSITIFDDKNAKPKSVASKIESGIKEKAKHTTMTNQSASDMSKRSNDVTRSDSYAINATETKEMPIHMSIQNLTEVKTVLETCVDA</sequence>
<feature type="region of interest" description="Disordered" evidence="7">
    <location>
        <begin position="1"/>
        <end position="26"/>
    </location>
</feature>
<evidence type="ECO:0000256" key="3">
    <source>
        <dbReference type="ARBA" id="ARBA00022553"/>
    </source>
</evidence>
<evidence type="ECO:0000256" key="7">
    <source>
        <dbReference type="SAM" id="MobiDB-lite"/>
    </source>
</evidence>
<feature type="region of interest" description="Disordered" evidence="7">
    <location>
        <begin position="159"/>
        <end position="188"/>
    </location>
</feature>
<keyword evidence="3" id="KW-0597">Phosphoprotein</keyword>
<dbReference type="InterPro" id="IPR001084">
    <property type="entry name" value="MAP_tubulin-bd_rpt"/>
</dbReference>
<dbReference type="GO" id="GO:0008017">
    <property type="term" value="F:microtubule binding"/>
    <property type="evidence" value="ECO:0007669"/>
    <property type="project" value="InterPro"/>
</dbReference>
<keyword evidence="6" id="KW-0493">Microtubule</keyword>
<dbReference type="PANTHER" id="PTHR11501">
    <property type="entry name" value="MICROTUBULE-ASSOCIATED PROTEIN"/>
    <property type="match status" value="1"/>
</dbReference>
<keyword evidence="4" id="KW-0677">Repeat</keyword>
<dbReference type="STRING" id="1340429.A0A2G4SGK7"/>
<dbReference type="GO" id="GO:0005874">
    <property type="term" value="C:microtubule"/>
    <property type="evidence" value="ECO:0007669"/>
    <property type="project" value="UniProtKB-KW"/>
</dbReference>
<feature type="compositionally biased region" description="Polar residues" evidence="7">
    <location>
        <begin position="165"/>
        <end position="174"/>
    </location>
</feature>
<evidence type="ECO:0000313" key="9">
    <source>
        <dbReference type="Proteomes" id="UP000242254"/>
    </source>
</evidence>
<keyword evidence="5 6" id="KW-0206">Cytoskeleton</keyword>
<evidence type="ECO:0000256" key="1">
    <source>
        <dbReference type="ARBA" id="ARBA00004245"/>
    </source>
</evidence>
<dbReference type="Proteomes" id="UP000242254">
    <property type="component" value="Unassembled WGS sequence"/>
</dbReference>
<keyword evidence="9" id="KW-1185">Reference proteome</keyword>
<keyword evidence="2 6" id="KW-0963">Cytoplasm</keyword>
<evidence type="ECO:0000256" key="2">
    <source>
        <dbReference type="ARBA" id="ARBA00022490"/>
    </source>
</evidence>
<dbReference type="RefSeq" id="XP_023461600.1">
    <property type="nucleotide sequence ID" value="XM_023610498.1"/>
</dbReference>
<evidence type="ECO:0000256" key="6">
    <source>
        <dbReference type="RuleBase" id="RU000686"/>
    </source>
</evidence>